<accession>A0A914QFQ1</accession>
<dbReference type="AlphaFoldDB" id="A0A914QFQ1"/>
<reference evidence="2" key="1">
    <citation type="submission" date="2022-11" db="UniProtKB">
        <authorList>
            <consortium name="WormBaseParasite"/>
        </authorList>
    </citation>
    <scope>IDENTIFICATION</scope>
</reference>
<keyword evidence="1" id="KW-1185">Reference proteome</keyword>
<evidence type="ECO:0000313" key="2">
    <source>
        <dbReference type="WBParaSite" id="PDA_v2.g30534.t1"/>
    </source>
</evidence>
<name>A0A914QFQ1_9BILA</name>
<organism evidence="1 2">
    <name type="scientific">Panagrolaimus davidi</name>
    <dbReference type="NCBI Taxonomy" id="227884"/>
    <lineage>
        <taxon>Eukaryota</taxon>
        <taxon>Metazoa</taxon>
        <taxon>Ecdysozoa</taxon>
        <taxon>Nematoda</taxon>
        <taxon>Chromadorea</taxon>
        <taxon>Rhabditida</taxon>
        <taxon>Tylenchina</taxon>
        <taxon>Panagrolaimomorpha</taxon>
        <taxon>Panagrolaimoidea</taxon>
        <taxon>Panagrolaimidae</taxon>
        <taxon>Panagrolaimus</taxon>
    </lineage>
</organism>
<protein>
    <submittedName>
        <fullName evidence="2">Uncharacterized protein</fullName>
    </submittedName>
</protein>
<sequence length="453" mass="51655">MFDTTIKSPGLSDIFQGLQPLFHHNKKFGDFSSVEHGEDIIFKLTINTDGVVPKGHGTNEIWPIYIQVADLPDHIKTLIESVAVQSVISDNGKPSEFAFEVALTSLIEWIHEQGEGLKLRVSATKEVKVFFEIHNLSADLAAVCHVFHFASWASSSEACMLCKVQPVREHNAQRWNIVDEGLIRRNNMNITLDMLRRQGGFKSGATFWMKLANVLNYRFDNLHKICEGVCATLLNELFGTTRKMGPTLKIRQQAALENAISSINWPTNTKIIFDKLSTGTGHEKLGSFLVAVPLALSTSNMKYEFIVWIFSLIGLIYAEFAKSSTLINKKSLLQKTAKLQSLLCGTVFSTLKFHYFFVHLYEKTDSVEKVSTFVFETLNRYIKLRLDPNHQKGFIGCIMDNFLLERVVRFELQRRAKYCPQVKEYLDKIDWRLKTKKGIEMGDIVLKRMLSFI</sequence>
<dbReference type="WBParaSite" id="PDA_v2.g30534.t1">
    <property type="protein sequence ID" value="PDA_v2.g30534.t1"/>
    <property type="gene ID" value="PDA_v2.g30534"/>
</dbReference>
<dbReference type="Proteomes" id="UP000887578">
    <property type="component" value="Unplaced"/>
</dbReference>
<proteinExistence type="predicted"/>
<evidence type="ECO:0000313" key="1">
    <source>
        <dbReference type="Proteomes" id="UP000887578"/>
    </source>
</evidence>